<keyword evidence="13" id="KW-1185">Reference proteome</keyword>
<keyword evidence="8" id="KW-0472">Membrane</keyword>
<evidence type="ECO:0000256" key="8">
    <source>
        <dbReference type="ARBA" id="ARBA00023136"/>
    </source>
</evidence>
<dbReference type="PANTHER" id="PTHR11693:SF22">
    <property type="entry name" value="ATP SYNTHASE SUBUNIT GAMMA, MITOCHONDRIAL"/>
    <property type="match status" value="1"/>
</dbReference>
<dbReference type="Proteomes" id="UP000187283">
    <property type="component" value="Unassembled WGS sequence"/>
</dbReference>
<evidence type="ECO:0000313" key="13">
    <source>
        <dbReference type="Proteomes" id="UP000187283"/>
    </source>
</evidence>
<comment type="caution">
    <text evidence="12">The sequence shown here is derived from an EMBL/GenBank/DDBJ whole genome shotgun (WGS) entry which is preliminary data.</text>
</comment>
<dbReference type="GO" id="GO:0046933">
    <property type="term" value="F:proton-transporting ATP synthase activity, rotational mechanism"/>
    <property type="evidence" value="ECO:0007669"/>
    <property type="project" value="InterPro"/>
</dbReference>
<dbReference type="CDD" id="cd12151">
    <property type="entry name" value="F1-ATPase_gamma"/>
    <property type="match status" value="1"/>
</dbReference>
<dbReference type="GO" id="GO:0045259">
    <property type="term" value="C:proton-transporting ATP synthase complex"/>
    <property type="evidence" value="ECO:0007669"/>
    <property type="project" value="UniProtKB-KW"/>
</dbReference>
<dbReference type="PRINTS" id="PR00126">
    <property type="entry name" value="ATPASEGAMMA"/>
</dbReference>
<dbReference type="Pfam" id="PF00231">
    <property type="entry name" value="ATP-synt"/>
    <property type="match status" value="1"/>
</dbReference>
<dbReference type="AlphaFoldDB" id="A0A1R1XVT6"/>
<dbReference type="InterPro" id="IPR035968">
    <property type="entry name" value="ATP_synth_F1_ATPase_gsu"/>
</dbReference>
<dbReference type="GO" id="GO:0005743">
    <property type="term" value="C:mitochondrial inner membrane"/>
    <property type="evidence" value="ECO:0007669"/>
    <property type="project" value="UniProtKB-SubCell"/>
</dbReference>
<keyword evidence="6 11" id="KW-0406">Ion transport</keyword>
<keyword evidence="5" id="KW-0999">Mitochondrion inner membrane</keyword>
<dbReference type="PIRSF" id="PIRSF039089">
    <property type="entry name" value="ATP_synthase_gamma"/>
    <property type="match status" value="1"/>
</dbReference>
<comment type="subcellular location">
    <subcellularLocation>
        <location evidence="1">Mitochondrion inner membrane</location>
        <topology evidence="1">Peripheral membrane protein</topology>
    </subcellularLocation>
</comment>
<evidence type="ECO:0000256" key="9">
    <source>
        <dbReference type="ARBA" id="ARBA00023196"/>
    </source>
</evidence>
<dbReference type="SUPFAM" id="SSF52943">
    <property type="entry name" value="ATP synthase (F1-ATPase), gamma subunit"/>
    <property type="match status" value="1"/>
</dbReference>
<comment type="subunit">
    <text evidence="11">F-type ATPases have 2 components, CF(1) - the catalytic core - and CF(0) - the membrane proton channel. CF(1) and CF(0) have multiple subunits.</text>
</comment>
<evidence type="ECO:0000256" key="11">
    <source>
        <dbReference type="RuleBase" id="RU004001"/>
    </source>
</evidence>
<keyword evidence="7" id="KW-0496">Mitochondrion</keyword>
<dbReference type="NCBIfam" id="TIGR01146">
    <property type="entry name" value="ATPsyn_F1gamma"/>
    <property type="match status" value="1"/>
</dbReference>
<organism evidence="12 13">
    <name type="scientific">Smittium culicis</name>
    <dbReference type="NCBI Taxonomy" id="133412"/>
    <lineage>
        <taxon>Eukaryota</taxon>
        <taxon>Fungi</taxon>
        <taxon>Fungi incertae sedis</taxon>
        <taxon>Zoopagomycota</taxon>
        <taxon>Kickxellomycotina</taxon>
        <taxon>Harpellomycetes</taxon>
        <taxon>Harpellales</taxon>
        <taxon>Legeriomycetaceae</taxon>
        <taxon>Smittium</taxon>
    </lineage>
</organism>
<comment type="similarity">
    <text evidence="2 11">Belongs to the ATPase gamma chain family.</text>
</comment>
<evidence type="ECO:0000313" key="12">
    <source>
        <dbReference type="EMBL" id="OMJ18761.1"/>
    </source>
</evidence>
<accession>A0A1R1XVT6</accession>
<name>A0A1R1XVT6_9FUNG</name>
<dbReference type="EMBL" id="LSSN01001663">
    <property type="protein sequence ID" value="OMJ18761.1"/>
    <property type="molecule type" value="Genomic_DNA"/>
</dbReference>
<evidence type="ECO:0000256" key="5">
    <source>
        <dbReference type="ARBA" id="ARBA00022792"/>
    </source>
</evidence>
<evidence type="ECO:0000256" key="10">
    <source>
        <dbReference type="ARBA" id="ARBA00023310"/>
    </source>
</evidence>
<keyword evidence="3 11" id="KW-0813">Transport</keyword>
<reference evidence="12 13" key="1">
    <citation type="submission" date="2017-01" db="EMBL/GenBank/DDBJ databases">
        <authorList>
            <person name="Mah S.A."/>
            <person name="Swanson W.J."/>
            <person name="Moy G.W."/>
            <person name="Vacquier V.D."/>
        </authorList>
    </citation>
    <scope>NUCLEOTIDE SEQUENCE [LARGE SCALE GENOMIC DNA]</scope>
    <source>
        <strain evidence="12 13">GSMNP</strain>
    </source>
</reference>
<dbReference type="Gene3D" id="1.10.287.80">
    <property type="entry name" value="ATP synthase, gamma subunit, helix hairpin domain"/>
    <property type="match status" value="1"/>
</dbReference>
<keyword evidence="9 11" id="KW-0139">CF(1)</keyword>
<sequence length="298" mass="32647">MMSNIGLTAKRAFPAAQSIASQNLGSQTRNMATLKEIQLRLKSITNISKITKSMKMIASTKTARAQRAMEASRQNGIIANTTVEASGVSAAEGDKKLIIVSSSDKGLCGGIHSSVSRYVRTYIRDHPEEKVVVLGDKSKSQLVRMVPNNLMYSFNQIGRVSPTFEESCAIATKILEEPEFAFDTADIVFNKFVSAISYEPQVLTCYSKEKFENSPNYAAFEIPDSVIDNYNEFLFATNIHWAIVEGHASEMAAKRAAMDNATSNANELIGKLTLQYNRGRQAVITNQLIEVITGASAL</sequence>
<dbReference type="FunFam" id="3.40.1380.10:FF:000003">
    <property type="entry name" value="ATP synthase subunit gamma"/>
    <property type="match status" value="1"/>
</dbReference>
<evidence type="ECO:0000256" key="2">
    <source>
        <dbReference type="ARBA" id="ARBA00007681"/>
    </source>
</evidence>
<evidence type="ECO:0000256" key="7">
    <source>
        <dbReference type="ARBA" id="ARBA00023128"/>
    </source>
</evidence>
<evidence type="ECO:0000256" key="3">
    <source>
        <dbReference type="ARBA" id="ARBA00022448"/>
    </source>
</evidence>
<evidence type="ECO:0000256" key="1">
    <source>
        <dbReference type="ARBA" id="ARBA00004637"/>
    </source>
</evidence>
<protein>
    <recommendedName>
        <fullName evidence="11">ATP synthase subunit gamma</fullName>
    </recommendedName>
</protein>
<keyword evidence="10 11" id="KW-0066">ATP synthesis</keyword>
<dbReference type="OrthoDB" id="239812at2759"/>
<dbReference type="InterPro" id="IPR000131">
    <property type="entry name" value="ATP_synth_F1_gsu"/>
</dbReference>
<keyword evidence="4 11" id="KW-0375">Hydrogen ion transport</keyword>
<evidence type="ECO:0000256" key="4">
    <source>
        <dbReference type="ARBA" id="ARBA00022781"/>
    </source>
</evidence>
<dbReference type="STRING" id="133412.A0A1R1XVT6"/>
<dbReference type="PANTHER" id="PTHR11693">
    <property type="entry name" value="ATP SYNTHASE GAMMA CHAIN"/>
    <property type="match status" value="1"/>
</dbReference>
<dbReference type="Gene3D" id="3.40.1380.10">
    <property type="match status" value="1"/>
</dbReference>
<gene>
    <name evidence="12" type="ORF">AYI70_g5162</name>
</gene>
<proteinExistence type="inferred from homology"/>
<evidence type="ECO:0000256" key="6">
    <source>
        <dbReference type="ARBA" id="ARBA00023065"/>
    </source>
</evidence>